<dbReference type="NCBIfam" id="TIGR00231">
    <property type="entry name" value="small_GTP"/>
    <property type="match status" value="1"/>
</dbReference>
<dbReference type="CDD" id="cd22534">
    <property type="entry name" value="KH-II_Era"/>
    <property type="match status" value="1"/>
</dbReference>
<dbReference type="Gene3D" id="3.40.50.300">
    <property type="entry name" value="P-loop containing nucleotide triphosphate hydrolases"/>
    <property type="match status" value="1"/>
</dbReference>
<dbReference type="InterPro" id="IPR005225">
    <property type="entry name" value="Small_GTP-bd"/>
</dbReference>
<feature type="domain" description="Era-type G" evidence="10">
    <location>
        <begin position="12"/>
        <end position="194"/>
    </location>
</feature>
<comment type="similarity">
    <text evidence="1 6 7 8">Belongs to the TRAFAC class TrmE-Era-EngA-EngB-Septin-like GTPase superfamily. Era GTPase family.</text>
</comment>
<keyword evidence="12" id="KW-1185">Reference proteome</keyword>
<dbReference type="SUPFAM" id="SSF52540">
    <property type="entry name" value="P-loop containing nucleoside triphosphate hydrolases"/>
    <property type="match status" value="1"/>
</dbReference>
<dbReference type="InterPro" id="IPR027417">
    <property type="entry name" value="P-loop_NTPase"/>
</dbReference>
<dbReference type="SUPFAM" id="SSF54814">
    <property type="entry name" value="Prokaryotic type KH domain (KH-domain type II)"/>
    <property type="match status" value="1"/>
</dbReference>
<dbReference type="InterPro" id="IPR009019">
    <property type="entry name" value="KH_sf_prok-type"/>
</dbReference>
<evidence type="ECO:0000259" key="10">
    <source>
        <dbReference type="PROSITE" id="PS51713"/>
    </source>
</evidence>
<evidence type="ECO:0000256" key="3">
    <source>
        <dbReference type="ARBA" id="ARBA00022741"/>
    </source>
</evidence>
<dbReference type="InterPro" id="IPR006073">
    <property type="entry name" value="GTP-bd"/>
</dbReference>
<dbReference type="PRINTS" id="PR00326">
    <property type="entry name" value="GTP1OBG"/>
</dbReference>
<feature type="region of interest" description="G5" evidence="7">
    <location>
        <begin position="173"/>
        <end position="175"/>
    </location>
</feature>
<keyword evidence="5 6" id="KW-0342">GTP-binding</keyword>
<feature type="region of interest" description="G3" evidence="7">
    <location>
        <begin position="67"/>
        <end position="70"/>
    </location>
</feature>
<dbReference type="InterPro" id="IPR005662">
    <property type="entry name" value="GTPase_Era-like"/>
</dbReference>
<comment type="caution">
    <text evidence="11">The sequence shown here is derived from an EMBL/GenBank/DDBJ whole genome shotgun (WGS) entry which is preliminary data.</text>
</comment>
<evidence type="ECO:0000259" key="9">
    <source>
        <dbReference type="PROSITE" id="PS50823"/>
    </source>
</evidence>
<dbReference type="EMBL" id="JBHSSW010000004">
    <property type="protein sequence ID" value="MFC6197443.1"/>
    <property type="molecule type" value="Genomic_DNA"/>
</dbReference>
<keyword evidence="6" id="KW-0472">Membrane</keyword>
<dbReference type="Pfam" id="PF01926">
    <property type="entry name" value="MMR_HSR1"/>
    <property type="match status" value="1"/>
</dbReference>
<evidence type="ECO:0000256" key="8">
    <source>
        <dbReference type="RuleBase" id="RU003761"/>
    </source>
</evidence>
<feature type="binding site" evidence="6">
    <location>
        <begin position="67"/>
        <end position="71"/>
    </location>
    <ligand>
        <name>GTP</name>
        <dbReference type="ChEBI" id="CHEBI:37565"/>
    </ligand>
</feature>
<keyword evidence="4 6" id="KW-0694">RNA-binding</keyword>
<evidence type="ECO:0000256" key="1">
    <source>
        <dbReference type="ARBA" id="ARBA00007921"/>
    </source>
</evidence>
<evidence type="ECO:0000256" key="5">
    <source>
        <dbReference type="ARBA" id="ARBA00023134"/>
    </source>
</evidence>
<dbReference type="InterPro" id="IPR030388">
    <property type="entry name" value="G_ERA_dom"/>
</dbReference>
<protein>
    <recommendedName>
        <fullName evidence="2 6">GTPase Era</fullName>
    </recommendedName>
</protein>
<reference evidence="12" key="1">
    <citation type="journal article" date="2019" name="Int. J. Syst. Evol. Microbiol.">
        <title>The Global Catalogue of Microorganisms (GCM) 10K type strain sequencing project: providing services to taxonomists for standard genome sequencing and annotation.</title>
        <authorList>
            <consortium name="The Broad Institute Genomics Platform"/>
            <consortium name="The Broad Institute Genome Sequencing Center for Infectious Disease"/>
            <person name="Wu L."/>
            <person name="Ma J."/>
        </authorList>
    </citation>
    <scope>NUCLEOTIDE SEQUENCE [LARGE SCALE GENOMIC DNA]</scope>
    <source>
        <strain evidence="12">CGMCC-1.15741</strain>
    </source>
</reference>
<evidence type="ECO:0000313" key="11">
    <source>
        <dbReference type="EMBL" id="MFC6197443.1"/>
    </source>
</evidence>
<evidence type="ECO:0000256" key="6">
    <source>
        <dbReference type="HAMAP-Rule" id="MF_00367"/>
    </source>
</evidence>
<keyword evidence="6" id="KW-1003">Cell membrane</keyword>
<organism evidence="11 12">
    <name type="scientific">Ponticaulis profundi</name>
    <dbReference type="NCBI Taxonomy" id="2665222"/>
    <lineage>
        <taxon>Bacteria</taxon>
        <taxon>Pseudomonadati</taxon>
        <taxon>Pseudomonadota</taxon>
        <taxon>Alphaproteobacteria</taxon>
        <taxon>Hyphomonadales</taxon>
        <taxon>Hyphomonadaceae</taxon>
        <taxon>Ponticaulis</taxon>
    </lineage>
</organism>
<feature type="region of interest" description="G1" evidence="7">
    <location>
        <begin position="20"/>
        <end position="27"/>
    </location>
</feature>
<name>A0ABW1S7C3_9PROT</name>
<comment type="function">
    <text evidence="6">An essential GTPase that binds both GDP and GTP, with rapid nucleotide exchange. Plays a role in 16S rRNA processing and 30S ribosomal subunit biogenesis and possibly also in cell cycle regulation and energy metabolism.</text>
</comment>
<sequence>MTPDTSDQKTTRAGFVAVIGAPNAGKSTLVNRMVGTKVAIVTQKVQTTRFPVRGIAMLDDTQIVLLDTPGIFKTKRRLDRAMVRAALSGAEDADAILHLVDATGWVNKAMGKSLTASQKRSMEDDERVMRDLRELGKKAVLALNKIDEFDHAEVLPVIQKMVAEDIYTEIYPISAANGDGVDRLAAYLGSLMPEGPYLYDPEQTADLPMRILASEVTREKLMLRLHEELPYQLMVETESWEERKDGSVKIQQAIVVGRDNHKGMVLGKGGQTIKEIGRLAREELTEMLDRKVHLFLFVKVDEAWSEKRDSYEPFGLDFDA</sequence>
<comment type="subcellular location">
    <subcellularLocation>
        <location evidence="6">Cytoplasm</location>
    </subcellularLocation>
    <subcellularLocation>
        <location evidence="6">Cell membrane</location>
        <topology evidence="6">Peripheral membrane protein</topology>
    </subcellularLocation>
</comment>
<evidence type="ECO:0000313" key="12">
    <source>
        <dbReference type="Proteomes" id="UP001596303"/>
    </source>
</evidence>
<dbReference type="InterPro" id="IPR004044">
    <property type="entry name" value="KH_dom_type_2"/>
</dbReference>
<feature type="domain" description="KH type-2" evidence="9">
    <location>
        <begin position="225"/>
        <end position="302"/>
    </location>
</feature>
<dbReference type="InterPro" id="IPR015946">
    <property type="entry name" value="KH_dom-like_a/b"/>
</dbReference>
<evidence type="ECO:0000256" key="4">
    <source>
        <dbReference type="ARBA" id="ARBA00022884"/>
    </source>
</evidence>
<keyword evidence="3 6" id="KW-0547">Nucleotide-binding</keyword>
<dbReference type="PANTHER" id="PTHR42698">
    <property type="entry name" value="GTPASE ERA"/>
    <property type="match status" value="1"/>
</dbReference>
<dbReference type="PROSITE" id="PS51713">
    <property type="entry name" value="G_ERA"/>
    <property type="match status" value="1"/>
</dbReference>
<dbReference type="NCBIfam" id="TIGR00436">
    <property type="entry name" value="era"/>
    <property type="match status" value="1"/>
</dbReference>
<comment type="subunit">
    <text evidence="6">Monomer.</text>
</comment>
<accession>A0ABW1S7C3</accession>
<evidence type="ECO:0000256" key="7">
    <source>
        <dbReference type="PROSITE-ProRule" id="PRU01050"/>
    </source>
</evidence>
<feature type="region of interest" description="G4" evidence="7">
    <location>
        <begin position="144"/>
        <end position="147"/>
    </location>
</feature>
<keyword evidence="6" id="KW-0963">Cytoplasm</keyword>
<dbReference type="CDD" id="cd04163">
    <property type="entry name" value="Era"/>
    <property type="match status" value="1"/>
</dbReference>
<proteinExistence type="inferred from homology"/>
<feature type="binding site" evidence="6">
    <location>
        <begin position="20"/>
        <end position="27"/>
    </location>
    <ligand>
        <name>GTP</name>
        <dbReference type="ChEBI" id="CHEBI:37565"/>
    </ligand>
</feature>
<dbReference type="PROSITE" id="PS50823">
    <property type="entry name" value="KH_TYPE_2"/>
    <property type="match status" value="1"/>
</dbReference>
<dbReference type="HAMAP" id="MF_00367">
    <property type="entry name" value="GTPase_Era"/>
    <property type="match status" value="1"/>
</dbReference>
<feature type="binding site" evidence="6">
    <location>
        <begin position="144"/>
        <end position="147"/>
    </location>
    <ligand>
        <name>GTP</name>
        <dbReference type="ChEBI" id="CHEBI:37565"/>
    </ligand>
</feature>
<evidence type="ECO:0000256" key="2">
    <source>
        <dbReference type="ARBA" id="ARBA00020484"/>
    </source>
</evidence>
<dbReference type="Gene3D" id="3.30.300.20">
    <property type="match status" value="1"/>
</dbReference>
<dbReference type="Proteomes" id="UP001596303">
    <property type="component" value="Unassembled WGS sequence"/>
</dbReference>
<dbReference type="PANTHER" id="PTHR42698:SF1">
    <property type="entry name" value="GTPASE ERA, MITOCHONDRIAL"/>
    <property type="match status" value="1"/>
</dbReference>
<keyword evidence="6" id="KW-0690">Ribosome biogenesis</keyword>
<keyword evidence="6" id="KW-0699">rRNA-binding</keyword>
<dbReference type="Pfam" id="PF07650">
    <property type="entry name" value="KH_2"/>
    <property type="match status" value="1"/>
</dbReference>
<dbReference type="RefSeq" id="WP_377376332.1">
    <property type="nucleotide sequence ID" value="NZ_JBHSSW010000004.1"/>
</dbReference>
<feature type="region of interest" description="G2" evidence="7">
    <location>
        <begin position="46"/>
        <end position="50"/>
    </location>
</feature>
<dbReference type="NCBIfam" id="NF000908">
    <property type="entry name" value="PRK00089.1"/>
    <property type="match status" value="1"/>
</dbReference>
<gene>
    <name evidence="6 11" type="primary">era</name>
    <name evidence="11" type="ORF">ACFQDM_05100</name>
</gene>